<dbReference type="PANTHER" id="PTHR42781:SF4">
    <property type="entry name" value="SPERMIDINE_PUTRESCINE IMPORT ATP-BINDING PROTEIN POTA"/>
    <property type="match status" value="1"/>
</dbReference>
<evidence type="ECO:0000313" key="9">
    <source>
        <dbReference type="Proteomes" id="UP001017257"/>
    </source>
</evidence>
<dbReference type="InterPro" id="IPR013611">
    <property type="entry name" value="Transp-assoc_OB_typ2"/>
</dbReference>
<dbReference type="InterPro" id="IPR050093">
    <property type="entry name" value="ABC_SmlMolc_Importer"/>
</dbReference>
<dbReference type="InterPro" id="IPR017871">
    <property type="entry name" value="ABC_transporter-like_CS"/>
</dbReference>
<dbReference type="SUPFAM" id="SSF50331">
    <property type="entry name" value="MOP-like"/>
    <property type="match status" value="1"/>
</dbReference>
<keyword evidence="2" id="KW-0813">Transport</keyword>
<dbReference type="InterPro" id="IPR008995">
    <property type="entry name" value="Mo/tungstate-bd_C_term_dom"/>
</dbReference>
<dbReference type="InterPro" id="IPR005666">
    <property type="entry name" value="Sulph_transpt1"/>
</dbReference>
<organism evidence="8 9">
    <name type="scientific">Microvirga terrae</name>
    <dbReference type="NCBI Taxonomy" id="2740529"/>
    <lineage>
        <taxon>Bacteria</taxon>
        <taxon>Pseudomonadati</taxon>
        <taxon>Pseudomonadota</taxon>
        <taxon>Alphaproteobacteria</taxon>
        <taxon>Hyphomicrobiales</taxon>
        <taxon>Methylobacteriaceae</taxon>
        <taxon>Microvirga</taxon>
    </lineage>
</organism>
<gene>
    <name evidence="8" type="ORF">HPT29_004700</name>
</gene>
<dbReference type="InterPro" id="IPR003593">
    <property type="entry name" value="AAA+_ATPase"/>
</dbReference>
<dbReference type="SMART" id="SM00382">
    <property type="entry name" value="AAA"/>
    <property type="match status" value="1"/>
</dbReference>
<evidence type="ECO:0000256" key="1">
    <source>
        <dbReference type="ARBA" id="ARBA00005417"/>
    </source>
</evidence>
<name>A0ABY5RUF9_9HYPH</name>
<proteinExistence type="inferred from homology"/>
<keyword evidence="4 8" id="KW-0067">ATP-binding</keyword>
<keyword evidence="3" id="KW-0547">Nucleotide-binding</keyword>
<dbReference type="GO" id="GO:0005524">
    <property type="term" value="F:ATP binding"/>
    <property type="evidence" value="ECO:0007669"/>
    <property type="project" value="UniProtKB-KW"/>
</dbReference>
<dbReference type="EMBL" id="CP102845">
    <property type="protein sequence ID" value="UVF20447.1"/>
    <property type="molecule type" value="Genomic_DNA"/>
</dbReference>
<evidence type="ECO:0000256" key="4">
    <source>
        <dbReference type="ARBA" id="ARBA00022840"/>
    </source>
</evidence>
<dbReference type="Gene3D" id="3.40.50.300">
    <property type="entry name" value="P-loop containing nucleotide triphosphate hydrolases"/>
    <property type="match status" value="1"/>
</dbReference>
<evidence type="ECO:0000256" key="5">
    <source>
        <dbReference type="ARBA" id="ARBA00022967"/>
    </source>
</evidence>
<evidence type="ECO:0000313" key="8">
    <source>
        <dbReference type="EMBL" id="UVF20447.1"/>
    </source>
</evidence>
<accession>A0ABY5RUF9</accession>
<dbReference type="InterPro" id="IPR027417">
    <property type="entry name" value="P-loop_NTPase"/>
</dbReference>
<evidence type="ECO:0000256" key="2">
    <source>
        <dbReference type="ARBA" id="ARBA00022448"/>
    </source>
</evidence>
<dbReference type="InterPro" id="IPR003439">
    <property type="entry name" value="ABC_transporter-like_ATP-bd"/>
</dbReference>
<dbReference type="CDD" id="cd03296">
    <property type="entry name" value="ABC_CysA_sulfate_importer"/>
    <property type="match status" value="1"/>
</dbReference>
<sequence>MGIRVAGVTKAFAGAAALHDVDLAVRPGELLALLGPSGSGKTTLLRIIAGLVEADRGQVFFGGLDATTLPVQKRQVGFVFQHYALFKHMSVADNIAYGLHVRTRANRPPKAEIRRRTSELLDLVQLSGYESRFPAQLSGGQRQRVALARALAVEPRVLLLDEPFGALDAKVRKDLRAWLRDIHERTGKTTVFVTHDQDEALELADRVAVLNQGRVEQVGSPDDMQDHPATPFVMTFLGQAARFPADIRDGRVLVHGKPVPVAPARSVGGSSHLYCRPWHLKPTAPGQGHQTGTISGVRRLGSMRRVEVSHADGAKLEVEVPLATSLRQGEEIGLEILGGVLFPEP</sequence>
<dbReference type="RefSeq" id="WP_210811492.1">
    <property type="nucleotide sequence ID" value="NZ_CP102845.1"/>
</dbReference>
<keyword evidence="9" id="KW-1185">Reference proteome</keyword>
<feature type="domain" description="ABC transporter" evidence="7">
    <location>
        <begin position="3"/>
        <end position="237"/>
    </location>
</feature>
<dbReference type="Pfam" id="PF00005">
    <property type="entry name" value="ABC_tran"/>
    <property type="match status" value="1"/>
</dbReference>
<evidence type="ECO:0000256" key="3">
    <source>
        <dbReference type="ARBA" id="ARBA00022741"/>
    </source>
</evidence>
<dbReference type="Pfam" id="PF08402">
    <property type="entry name" value="TOBE_2"/>
    <property type="match status" value="1"/>
</dbReference>
<dbReference type="PROSITE" id="PS50893">
    <property type="entry name" value="ABC_TRANSPORTER_2"/>
    <property type="match status" value="1"/>
</dbReference>
<dbReference type="PROSITE" id="PS00211">
    <property type="entry name" value="ABC_TRANSPORTER_1"/>
    <property type="match status" value="1"/>
</dbReference>
<dbReference type="NCBIfam" id="TIGR00968">
    <property type="entry name" value="3a0106s01"/>
    <property type="match status" value="1"/>
</dbReference>
<evidence type="ECO:0000259" key="7">
    <source>
        <dbReference type="PROSITE" id="PS50893"/>
    </source>
</evidence>
<evidence type="ECO:0000256" key="6">
    <source>
        <dbReference type="ARBA" id="ARBA00023032"/>
    </source>
</evidence>
<dbReference type="PANTHER" id="PTHR42781">
    <property type="entry name" value="SPERMIDINE/PUTRESCINE IMPORT ATP-BINDING PROTEIN POTA"/>
    <property type="match status" value="1"/>
</dbReference>
<protein>
    <submittedName>
        <fullName evidence="8">Sulfate ABC transporter ATP-binding protein</fullName>
    </submittedName>
</protein>
<dbReference type="SUPFAM" id="SSF52540">
    <property type="entry name" value="P-loop containing nucleoside triphosphate hydrolases"/>
    <property type="match status" value="1"/>
</dbReference>
<reference evidence="8" key="1">
    <citation type="submission" date="2022-08" db="EMBL/GenBank/DDBJ databases">
        <title>Microvirga terrae sp. nov., isolated from soil.</title>
        <authorList>
            <person name="Kim K.H."/>
            <person name="Seo Y.L."/>
            <person name="Kim J.M."/>
            <person name="Lee J.K."/>
            <person name="Han D.M."/>
            <person name="Jeon C.O."/>
        </authorList>
    </citation>
    <scope>NUCLEOTIDE SEQUENCE</scope>
    <source>
        <strain evidence="8">R24</strain>
    </source>
</reference>
<dbReference type="Proteomes" id="UP001017257">
    <property type="component" value="Chromosome"/>
</dbReference>
<keyword evidence="5" id="KW-1278">Translocase</keyword>
<comment type="similarity">
    <text evidence="1">Belongs to the ABC transporter superfamily.</text>
</comment>
<keyword evidence="6" id="KW-0764">Sulfate transport</keyword>